<gene>
    <name evidence="1" type="ORF">ACFOJE_16975</name>
</gene>
<accession>A0ABV7AYB7</accession>
<sequence>MAHTPSDRPTAASITTEQVLNVTRYLTAKELRAYQGKLTATSKELDRLIDKTGLGRLMGLEEQELIRQAAGLVRTINLRIEHAKEKKQREEKGRADRFRALDQQAHELTQQAHPLPIETPEQQLEVVRTALVLNQARVLQIYYSPREFTAKLRLSAKPDPQKAHDWSASREIHYLRSEIHQSVRDHINSSLNLETFSHDIPTNLATLQAKCDELRPQVLAQEAETIRLWSEALANPQGGTR</sequence>
<evidence type="ECO:0000313" key="2">
    <source>
        <dbReference type="Proteomes" id="UP001595457"/>
    </source>
</evidence>
<reference evidence="2" key="1">
    <citation type="journal article" date="2019" name="Int. J. Syst. Evol. Microbiol.">
        <title>The Global Catalogue of Microorganisms (GCM) 10K type strain sequencing project: providing services to taxonomists for standard genome sequencing and annotation.</title>
        <authorList>
            <consortium name="The Broad Institute Genomics Platform"/>
            <consortium name="The Broad Institute Genome Sequencing Center for Infectious Disease"/>
            <person name="Wu L."/>
            <person name="Ma J."/>
        </authorList>
    </citation>
    <scope>NUCLEOTIDE SEQUENCE [LARGE SCALE GENOMIC DNA]</scope>
    <source>
        <strain evidence="2">KCTC 62195</strain>
    </source>
</reference>
<keyword evidence="2" id="KW-1185">Reference proteome</keyword>
<protein>
    <submittedName>
        <fullName evidence="1">Uncharacterized protein</fullName>
    </submittedName>
</protein>
<dbReference type="RefSeq" id="WP_377815823.1">
    <property type="nucleotide sequence ID" value="NZ_JBHRSJ010000034.1"/>
</dbReference>
<proteinExistence type="predicted"/>
<name>A0ABV7AYB7_9GAMM</name>
<comment type="caution">
    <text evidence="1">The sequence shown here is derived from an EMBL/GenBank/DDBJ whole genome shotgun (WGS) entry which is preliminary data.</text>
</comment>
<dbReference type="EMBL" id="JBHRSJ010000034">
    <property type="protein sequence ID" value="MFC2973896.1"/>
    <property type="molecule type" value="Genomic_DNA"/>
</dbReference>
<organism evidence="1 2">
    <name type="scientific">Azotobacter bryophylli</name>
    <dbReference type="NCBI Taxonomy" id="1986537"/>
    <lineage>
        <taxon>Bacteria</taxon>
        <taxon>Pseudomonadati</taxon>
        <taxon>Pseudomonadota</taxon>
        <taxon>Gammaproteobacteria</taxon>
        <taxon>Pseudomonadales</taxon>
        <taxon>Pseudomonadaceae</taxon>
        <taxon>Azotobacter</taxon>
    </lineage>
</organism>
<dbReference type="Proteomes" id="UP001595457">
    <property type="component" value="Unassembled WGS sequence"/>
</dbReference>
<evidence type="ECO:0000313" key="1">
    <source>
        <dbReference type="EMBL" id="MFC2973896.1"/>
    </source>
</evidence>